<sequence length="59" mass="6814">MSGNDYIKYLTEQITTYIDTPAEEKKLKKSAHKHSMPGYTNRWLGVLPLALKMFIKKAN</sequence>
<evidence type="ECO:0000313" key="2">
    <source>
        <dbReference type="Proteomes" id="UP001595989"/>
    </source>
</evidence>
<dbReference type="EMBL" id="JBHSFU010000006">
    <property type="protein sequence ID" value="MFC4558796.1"/>
    <property type="molecule type" value="Genomic_DNA"/>
</dbReference>
<proteinExistence type="predicted"/>
<gene>
    <name evidence="1" type="ORF">ACFO3D_11300</name>
</gene>
<organism evidence="1 2">
    <name type="scientific">Virgibacillus kekensis</name>
    <dbReference type="NCBI Taxonomy" id="202261"/>
    <lineage>
        <taxon>Bacteria</taxon>
        <taxon>Bacillati</taxon>
        <taxon>Bacillota</taxon>
        <taxon>Bacilli</taxon>
        <taxon>Bacillales</taxon>
        <taxon>Bacillaceae</taxon>
        <taxon>Virgibacillus</taxon>
    </lineage>
</organism>
<dbReference type="RefSeq" id="WP_390295999.1">
    <property type="nucleotide sequence ID" value="NZ_JBHSFU010000006.1"/>
</dbReference>
<keyword evidence="2" id="KW-1185">Reference proteome</keyword>
<name>A0ABV9DIX9_9BACI</name>
<reference evidence="2" key="1">
    <citation type="journal article" date="2019" name="Int. J. Syst. Evol. Microbiol.">
        <title>The Global Catalogue of Microorganisms (GCM) 10K type strain sequencing project: providing services to taxonomists for standard genome sequencing and annotation.</title>
        <authorList>
            <consortium name="The Broad Institute Genomics Platform"/>
            <consortium name="The Broad Institute Genome Sequencing Center for Infectious Disease"/>
            <person name="Wu L."/>
            <person name="Ma J."/>
        </authorList>
    </citation>
    <scope>NUCLEOTIDE SEQUENCE [LARGE SCALE GENOMIC DNA]</scope>
    <source>
        <strain evidence="2">CGMCC 4.7426</strain>
    </source>
</reference>
<accession>A0ABV9DIX9</accession>
<protein>
    <submittedName>
        <fullName evidence="1">YqzE family protein</fullName>
    </submittedName>
</protein>
<evidence type="ECO:0000313" key="1">
    <source>
        <dbReference type="EMBL" id="MFC4558796.1"/>
    </source>
</evidence>
<comment type="caution">
    <text evidence="1">The sequence shown here is derived from an EMBL/GenBank/DDBJ whole genome shotgun (WGS) entry which is preliminary data.</text>
</comment>
<dbReference type="Pfam" id="PF14038">
    <property type="entry name" value="YqzE"/>
    <property type="match status" value="1"/>
</dbReference>
<dbReference type="Proteomes" id="UP001595989">
    <property type="component" value="Unassembled WGS sequence"/>
</dbReference>
<dbReference type="InterPro" id="IPR025622">
    <property type="entry name" value="YqzE"/>
</dbReference>